<feature type="region of interest" description="Disordered" evidence="5">
    <location>
        <begin position="1"/>
        <end position="20"/>
    </location>
</feature>
<dbReference type="GO" id="GO:0099078">
    <property type="term" value="C:BORC complex"/>
    <property type="evidence" value="ECO:0007669"/>
    <property type="project" value="TreeGrafter"/>
</dbReference>
<feature type="region of interest" description="Disordered" evidence="5">
    <location>
        <begin position="209"/>
        <end position="230"/>
    </location>
</feature>
<feature type="compositionally biased region" description="Basic and acidic residues" evidence="5">
    <location>
        <begin position="221"/>
        <end position="230"/>
    </location>
</feature>
<dbReference type="AlphaFoldDB" id="A0A430QM72"/>
<keyword evidence="4" id="KW-0458">Lysosome</keyword>
<organism evidence="6 7">
    <name type="scientific">Schistosoma bovis</name>
    <name type="common">Blood fluke</name>
    <dbReference type="NCBI Taxonomy" id="6184"/>
    <lineage>
        <taxon>Eukaryota</taxon>
        <taxon>Metazoa</taxon>
        <taxon>Spiralia</taxon>
        <taxon>Lophotrochozoa</taxon>
        <taxon>Platyhelminthes</taxon>
        <taxon>Trematoda</taxon>
        <taxon>Digenea</taxon>
        <taxon>Strigeidida</taxon>
        <taxon>Schistosomatoidea</taxon>
        <taxon>Schistosomatidae</taxon>
        <taxon>Schistosoma</taxon>
    </lineage>
</organism>
<sequence length="230" mass="26026">MASLEKDQSSNKTNVMNESLSQKVTETTSDLLISLANEPSLAYFHIQEHIRKSVPEILKYQLKVEHLDSQLRGSCYDLDYALDPPVEVGIDLVSWDLNDEELLRYYTCIYTITSNVNKVNFPRLKSSCSLSHKEPQKRRPTQCNQDVHTDVSFQNKCTEIPTNSRTLSHISSTVSTAAVQVRDQAINLTRRVLWTQSADVSYSIMSPISSDSKITNSSSSFDEKPKFLEA</sequence>
<dbReference type="PANTHER" id="PTHR21146">
    <property type="entry name" value="MEF2B PROTEIN"/>
    <property type="match status" value="1"/>
</dbReference>
<gene>
    <name evidence="6" type="ORF">DC041_0009419</name>
</gene>
<evidence type="ECO:0000313" key="7">
    <source>
        <dbReference type="Proteomes" id="UP000290809"/>
    </source>
</evidence>
<protein>
    <recommendedName>
        <fullName evidence="8">Protein MEF2BNB</fullName>
    </recommendedName>
</protein>
<feature type="compositionally biased region" description="Polar residues" evidence="5">
    <location>
        <begin position="10"/>
        <end position="20"/>
    </location>
</feature>
<evidence type="ECO:0000256" key="1">
    <source>
        <dbReference type="ARBA" id="ARBA00004656"/>
    </source>
</evidence>
<dbReference type="InterPro" id="IPR019320">
    <property type="entry name" value="BORCS8"/>
</dbReference>
<evidence type="ECO:0008006" key="8">
    <source>
        <dbReference type="Google" id="ProtNLM"/>
    </source>
</evidence>
<comment type="subcellular location">
    <subcellularLocation>
        <location evidence="1">Lysosome membrane</location>
    </subcellularLocation>
</comment>
<evidence type="ECO:0000256" key="4">
    <source>
        <dbReference type="ARBA" id="ARBA00023228"/>
    </source>
</evidence>
<accession>A0A430QM72</accession>
<reference evidence="6 7" key="1">
    <citation type="journal article" date="2019" name="PLoS Pathog.">
        <title>Genome sequence of the bovine parasite Schistosoma bovis Tanzania.</title>
        <authorList>
            <person name="Oey H."/>
            <person name="Zakrzewski M."/>
            <person name="Gobert G."/>
            <person name="Gravermann K."/>
            <person name="Stoye J."/>
            <person name="Jones M."/>
            <person name="Mcmanus D."/>
            <person name="Krause L."/>
        </authorList>
    </citation>
    <scope>NUCLEOTIDE SEQUENCE [LARGE SCALE GENOMIC DNA]</scope>
    <source>
        <strain evidence="6 7">TAN1997</strain>
    </source>
</reference>
<comment type="similarity">
    <text evidence="2">Belongs to the BORCS8 family.</text>
</comment>
<comment type="caution">
    <text evidence="6">The sequence shown here is derived from an EMBL/GenBank/DDBJ whole genome shotgun (WGS) entry which is preliminary data.</text>
</comment>
<evidence type="ECO:0000256" key="2">
    <source>
        <dbReference type="ARBA" id="ARBA00010463"/>
    </source>
</evidence>
<keyword evidence="3" id="KW-0472">Membrane</keyword>
<dbReference type="PANTHER" id="PTHR21146:SF0">
    <property type="entry name" value="BLOC-1-RELATED COMPLEX SUBUNIT 8"/>
    <property type="match status" value="1"/>
</dbReference>
<feature type="compositionally biased region" description="Low complexity" evidence="5">
    <location>
        <begin position="209"/>
        <end position="220"/>
    </location>
</feature>
<dbReference type="Pfam" id="PF10167">
    <property type="entry name" value="BORCS8"/>
    <property type="match status" value="1"/>
</dbReference>
<keyword evidence="7" id="KW-1185">Reference proteome</keyword>
<evidence type="ECO:0000256" key="3">
    <source>
        <dbReference type="ARBA" id="ARBA00023136"/>
    </source>
</evidence>
<dbReference type="Proteomes" id="UP000290809">
    <property type="component" value="Unassembled WGS sequence"/>
</dbReference>
<evidence type="ECO:0000313" key="6">
    <source>
        <dbReference type="EMBL" id="RTG88802.1"/>
    </source>
</evidence>
<dbReference type="STRING" id="6184.A0A430QM72"/>
<proteinExistence type="inferred from homology"/>
<name>A0A430QM72_SCHBO</name>
<dbReference type="EMBL" id="QMKO01001550">
    <property type="protein sequence ID" value="RTG88802.1"/>
    <property type="molecule type" value="Genomic_DNA"/>
</dbReference>
<dbReference type="GO" id="GO:0005765">
    <property type="term" value="C:lysosomal membrane"/>
    <property type="evidence" value="ECO:0007669"/>
    <property type="project" value="UniProtKB-SubCell"/>
</dbReference>
<evidence type="ECO:0000256" key="5">
    <source>
        <dbReference type="SAM" id="MobiDB-lite"/>
    </source>
</evidence>